<dbReference type="PANTHER" id="PTHR34072:SF52">
    <property type="entry name" value="RIBONUCLEASE H"/>
    <property type="match status" value="1"/>
</dbReference>
<reference evidence="2" key="1">
    <citation type="journal article" date="2019" name="Sci. Rep.">
        <title>Draft genome of Tanacetum cinerariifolium, the natural source of mosquito coil.</title>
        <authorList>
            <person name="Yamashiro T."/>
            <person name="Shiraishi A."/>
            <person name="Satake H."/>
            <person name="Nakayama K."/>
        </authorList>
    </citation>
    <scope>NUCLEOTIDE SEQUENCE</scope>
</reference>
<dbReference type="InterPro" id="IPR001584">
    <property type="entry name" value="Integrase_cat-core"/>
</dbReference>
<evidence type="ECO:0000259" key="1">
    <source>
        <dbReference type="PROSITE" id="PS50994"/>
    </source>
</evidence>
<dbReference type="EMBL" id="BKCJ011549898">
    <property type="protein sequence ID" value="GFD41309.1"/>
    <property type="molecule type" value="Genomic_DNA"/>
</dbReference>
<sequence length="119" mass="13873">MDRLARLYLNGIVAKHGVPISIISDRDSRFTLRFWQSMQEALGTRLDISTTYHPQTDGQSKRTIQTLEDMLRACVLDFRGSWDVHLLLVEFSYNNNYHSSVRCALFEALYDRKCRSPIM</sequence>
<dbReference type="InterPro" id="IPR036397">
    <property type="entry name" value="RNaseH_sf"/>
</dbReference>
<dbReference type="GO" id="GO:0003964">
    <property type="term" value="F:RNA-directed DNA polymerase activity"/>
    <property type="evidence" value="ECO:0007669"/>
    <property type="project" value="UniProtKB-KW"/>
</dbReference>
<dbReference type="GO" id="GO:0003676">
    <property type="term" value="F:nucleic acid binding"/>
    <property type="evidence" value="ECO:0007669"/>
    <property type="project" value="InterPro"/>
</dbReference>
<gene>
    <name evidence="2" type="ORF">Tci_913278</name>
</gene>
<keyword evidence="2" id="KW-0808">Transferase</keyword>
<comment type="caution">
    <text evidence="2">The sequence shown here is derived from an EMBL/GenBank/DDBJ whole genome shotgun (WGS) entry which is preliminary data.</text>
</comment>
<dbReference type="AlphaFoldDB" id="A0A699W3P5"/>
<dbReference type="Gene3D" id="3.30.420.10">
    <property type="entry name" value="Ribonuclease H-like superfamily/Ribonuclease H"/>
    <property type="match status" value="1"/>
</dbReference>
<feature type="domain" description="Integrase catalytic" evidence="1">
    <location>
        <begin position="1"/>
        <end position="119"/>
    </location>
</feature>
<protein>
    <submittedName>
        <fullName evidence="2">Reverse transcriptase domain-containing protein</fullName>
    </submittedName>
</protein>
<dbReference type="PROSITE" id="PS50994">
    <property type="entry name" value="INTEGRASE"/>
    <property type="match status" value="1"/>
</dbReference>
<evidence type="ECO:0000313" key="2">
    <source>
        <dbReference type="EMBL" id="GFD41309.1"/>
    </source>
</evidence>
<accession>A0A699W3P5</accession>
<dbReference type="InterPro" id="IPR012337">
    <property type="entry name" value="RNaseH-like_sf"/>
</dbReference>
<dbReference type="PANTHER" id="PTHR34072">
    <property type="entry name" value="ENZYMATIC POLYPROTEIN-RELATED"/>
    <property type="match status" value="1"/>
</dbReference>
<keyword evidence="2" id="KW-0695">RNA-directed DNA polymerase</keyword>
<name>A0A699W3P5_TANCI</name>
<dbReference type="GO" id="GO:0015074">
    <property type="term" value="P:DNA integration"/>
    <property type="evidence" value="ECO:0007669"/>
    <property type="project" value="InterPro"/>
</dbReference>
<organism evidence="2">
    <name type="scientific">Tanacetum cinerariifolium</name>
    <name type="common">Dalmatian daisy</name>
    <name type="synonym">Chrysanthemum cinerariifolium</name>
    <dbReference type="NCBI Taxonomy" id="118510"/>
    <lineage>
        <taxon>Eukaryota</taxon>
        <taxon>Viridiplantae</taxon>
        <taxon>Streptophyta</taxon>
        <taxon>Embryophyta</taxon>
        <taxon>Tracheophyta</taxon>
        <taxon>Spermatophyta</taxon>
        <taxon>Magnoliopsida</taxon>
        <taxon>eudicotyledons</taxon>
        <taxon>Gunneridae</taxon>
        <taxon>Pentapetalae</taxon>
        <taxon>asterids</taxon>
        <taxon>campanulids</taxon>
        <taxon>Asterales</taxon>
        <taxon>Asteraceae</taxon>
        <taxon>Asteroideae</taxon>
        <taxon>Anthemideae</taxon>
        <taxon>Anthemidinae</taxon>
        <taxon>Tanacetum</taxon>
    </lineage>
</organism>
<keyword evidence="2" id="KW-0548">Nucleotidyltransferase</keyword>
<dbReference type="SUPFAM" id="SSF53098">
    <property type="entry name" value="Ribonuclease H-like"/>
    <property type="match status" value="1"/>
</dbReference>
<proteinExistence type="predicted"/>